<protein>
    <submittedName>
        <fullName evidence="4">Expressed conserved protein</fullName>
    </submittedName>
</protein>
<reference evidence="2" key="2">
    <citation type="submission" date="2014-06" db="EMBL/GenBank/DDBJ databases">
        <authorList>
            <person name="Aslett M."/>
        </authorList>
    </citation>
    <scope>NUCLEOTIDE SEQUENCE</scope>
</reference>
<name>A0A068WY31_ECHGR</name>
<evidence type="ECO:0000313" key="3">
    <source>
        <dbReference type="Proteomes" id="UP000492820"/>
    </source>
</evidence>
<dbReference type="Proteomes" id="UP000492820">
    <property type="component" value="Unassembled WGS sequence"/>
</dbReference>
<reference evidence="2 3" key="1">
    <citation type="journal article" date="2013" name="Nature">
        <title>The genomes of four tapeworm species reveal adaptations to parasitism.</title>
        <authorList>
            <person name="Tsai I.J."/>
            <person name="Zarowiecki M."/>
            <person name="Holroyd N."/>
            <person name="Garciarrubio A."/>
            <person name="Sanchez-Flores A."/>
            <person name="Brooks K.L."/>
            <person name="Tracey A."/>
            <person name="Bobes R.J."/>
            <person name="Fragoso G."/>
            <person name="Sciutto E."/>
            <person name="Aslett M."/>
            <person name="Beasley H."/>
            <person name="Bennett H.M."/>
            <person name="Cai J."/>
            <person name="Camicia F."/>
            <person name="Clark R."/>
            <person name="Cucher M."/>
            <person name="De Silva N."/>
            <person name="Day T.A."/>
            <person name="Deplazes P."/>
            <person name="Estrada K."/>
            <person name="Fernandez C."/>
            <person name="Holland P.W."/>
            <person name="Hou J."/>
            <person name="Hu S."/>
            <person name="Huckvale T."/>
            <person name="Hung S.S."/>
            <person name="Kamenetzky L."/>
            <person name="Keane J.A."/>
            <person name="Kiss F."/>
            <person name="Koziol U."/>
            <person name="Lambert O."/>
            <person name="Liu K."/>
            <person name="Luo X."/>
            <person name="Luo Y."/>
            <person name="Macchiaroli N."/>
            <person name="Nichol S."/>
            <person name="Paps J."/>
            <person name="Parkinson J."/>
            <person name="Pouchkina-Stantcheva N."/>
            <person name="Riddiford N."/>
            <person name="Rosenzvit M."/>
            <person name="Salinas G."/>
            <person name="Wasmuth J.D."/>
            <person name="Zamanian M."/>
            <person name="Zheng Y."/>
            <person name="Cai X."/>
            <person name="Soberon X."/>
            <person name="Olson P.D."/>
            <person name="Laclette J.P."/>
            <person name="Brehm K."/>
            <person name="Berriman M."/>
            <person name="Garciarrubio A."/>
            <person name="Bobes R.J."/>
            <person name="Fragoso G."/>
            <person name="Sanchez-Flores A."/>
            <person name="Estrada K."/>
            <person name="Cevallos M.A."/>
            <person name="Morett E."/>
            <person name="Gonzalez V."/>
            <person name="Portillo T."/>
            <person name="Ochoa-Leyva A."/>
            <person name="Jose M.V."/>
            <person name="Sciutto E."/>
            <person name="Landa A."/>
            <person name="Jimenez L."/>
            <person name="Valdes V."/>
            <person name="Carrero J.C."/>
            <person name="Larralde C."/>
            <person name="Morales-Montor J."/>
            <person name="Limon-Lason J."/>
            <person name="Soberon X."/>
            <person name="Laclette J.P."/>
        </authorList>
    </citation>
    <scope>NUCLEOTIDE SEQUENCE [LARGE SCALE GENOMIC DNA]</scope>
</reference>
<gene>
    <name evidence="2" type="ORF">EgrG_002056900</name>
</gene>
<evidence type="ECO:0000313" key="2">
    <source>
        <dbReference type="EMBL" id="CDS25062.1"/>
    </source>
</evidence>
<feature type="compositionally biased region" description="Basic and acidic residues" evidence="1">
    <location>
        <begin position="76"/>
        <end position="93"/>
    </location>
</feature>
<evidence type="ECO:0000256" key="1">
    <source>
        <dbReference type="SAM" id="MobiDB-lite"/>
    </source>
</evidence>
<feature type="region of interest" description="Disordered" evidence="1">
    <location>
        <begin position="70"/>
        <end position="93"/>
    </location>
</feature>
<dbReference type="AlphaFoldDB" id="A0A068WY31"/>
<evidence type="ECO:0000313" key="4">
    <source>
        <dbReference type="WBParaSite" id="EgrG_002056900"/>
    </source>
</evidence>
<dbReference type="WBParaSite" id="EgrG_002056900">
    <property type="protein sequence ID" value="EgrG_002056900"/>
    <property type="gene ID" value="EgrG_002056900"/>
</dbReference>
<organism evidence="2">
    <name type="scientific">Echinococcus granulosus</name>
    <name type="common">Hydatid tapeworm</name>
    <dbReference type="NCBI Taxonomy" id="6210"/>
    <lineage>
        <taxon>Eukaryota</taxon>
        <taxon>Metazoa</taxon>
        <taxon>Spiralia</taxon>
        <taxon>Lophotrochozoa</taxon>
        <taxon>Platyhelminthes</taxon>
        <taxon>Cestoda</taxon>
        <taxon>Eucestoda</taxon>
        <taxon>Cyclophyllidea</taxon>
        <taxon>Taeniidae</taxon>
        <taxon>Echinococcus</taxon>
        <taxon>Echinococcus granulosus group</taxon>
    </lineage>
</organism>
<feature type="region of interest" description="Disordered" evidence="1">
    <location>
        <begin position="1"/>
        <end position="23"/>
    </location>
</feature>
<reference evidence="4" key="3">
    <citation type="submission" date="2020-10" db="UniProtKB">
        <authorList>
            <consortium name="WormBaseParasite"/>
        </authorList>
    </citation>
    <scope>IDENTIFICATION</scope>
</reference>
<proteinExistence type="predicted"/>
<sequence>MVLKVEADVEADPNEEKKEQEPEAAIDGNVQVVKMEPKRAEGQLSNYATSGGTNPSANRLVERIAWDKSASSDWPEPLHDEPIPFHHHEDTKY</sequence>
<dbReference type="EMBL" id="LK028701">
    <property type="protein sequence ID" value="CDS25062.1"/>
    <property type="molecule type" value="Genomic_DNA"/>
</dbReference>
<accession>A0A068WY31</accession>